<dbReference type="OrthoDB" id="9798180at2"/>
<organism evidence="3 4">
    <name type="scientific">Legionella lansingensis</name>
    <dbReference type="NCBI Taxonomy" id="45067"/>
    <lineage>
        <taxon>Bacteria</taxon>
        <taxon>Pseudomonadati</taxon>
        <taxon>Pseudomonadota</taxon>
        <taxon>Gammaproteobacteria</taxon>
        <taxon>Legionellales</taxon>
        <taxon>Legionellaceae</taxon>
        <taxon>Legionella</taxon>
    </lineage>
</organism>
<feature type="transmembrane region" description="Helical" evidence="1">
    <location>
        <begin position="206"/>
        <end position="223"/>
    </location>
</feature>
<dbReference type="PATRIC" id="fig|45067.4.peg.456"/>
<dbReference type="Gene3D" id="3.40.30.10">
    <property type="entry name" value="Glutaredoxin"/>
    <property type="match status" value="1"/>
</dbReference>
<evidence type="ECO:0000313" key="4">
    <source>
        <dbReference type="Proteomes" id="UP000054869"/>
    </source>
</evidence>
<feature type="transmembrane region" description="Helical" evidence="1">
    <location>
        <begin position="344"/>
        <end position="363"/>
    </location>
</feature>
<dbReference type="InterPro" id="IPR036249">
    <property type="entry name" value="Thioredoxin-like_sf"/>
</dbReference>
<evidence type="ECO:0000256" key="2">
    <source>
        <dbReference type="SAM" id="SignalP"/>
    </source>
</evidence>
<keyword evidence="4" id="KW-1185">Reference proteome</keyword>
<keyword evidence="1" id="KW-1133">Transmembrane helix</keyword>
<comment type="caution">
    <text evidence="3">The sequence shown here is derived from an EMBL/GenBank/DDBJ whole genome shotgun (WGS) entry which is preliminary data.</text>
</comment>
<accession>A0A0W0VX79</accession>
<feature type="transmembrane region" description="Helical" evidence="1">
    <location>
        <begin position="180"/>
        <end position="199"/>
    </location>
</feature>
<dbReference type="Proteomes" id="UP000054869">
    <property type="component" value="Unassembled WGS sequence"/>
</dbReference>
<feature type="transmembrane region" description="Helical" evidence="1">
    <location>
        <begin position="369"/>
        <end position="387"/>
    </location>
</feature>
<dbReference type="RefSeq" id="WP_051546135.1">
    <property type="nucleotide sequence ID" value="NZ_CAAAJD010000009.1"/>
</dbReference>
<keyword evidence="1" id="KW-0812">Transmembrane</keyword>
<feature type="chain" id="PRO_5006915155" description="Thioredoxin domain-containing protein" evidence="2">
    <location>
        <begin position="22"/>
        <end position="397"/>
    </location>
</feature>
<reference evidence="3 4" key="1">
    <citation type="submission" date="2015-11" db="EMBL/GenBank/DDBJ databases">
        <title>Genomic analysis of 38 Legionella species identifies large and diverse effector repertoires.</title>
        <authorList>
            <person name="Burstein D."/>
            <person name="Amaro F."/>
            <person name="Zusman T."/>
            <person name="Lifshitz Z."/>
            <person name="Cohen O."/>
            <person name="Gilbert J.A."/>
            <person name="Pupko T."/>
            <person name="Shuman H.A."/>
            <person name="Segal G."/>
        </authorList>
    </citation>
    <scope>NUCLEOTIDE SEQUENCE [LARGE SCALE GENOMIC DNA]</scope>
    <source>
        <strain evidence="3 4">ATCC 49751</strain>
    </source>
</reference>
<gene>
    <name evidence="3" type="ORF">Llan_0433</name>
</gene>
<dbReference type="AlphaFoldDB" id="A0A0W0VX79"/>
<dbReference type="STRING" id="45067.Llan_0433"/>
<proteinExistence type="predicted"/>
<sequence length="397" mass="44822">MRLILKLIVSICLAASLSVGWGETPPPVWFSKGENNQVKLQVYLFLSSTCPHCHKADDYFRTLEATTPWIEVHRYIINTDRNALTTFNVFLSQQNTDDFSVPAIFFCNSRWVGFANAQTTGKELFRALHYCQQQVVRMDQLTPTTISVLRQWANANWYESNVANKPSVAVFLPMLAITDGLNPCSLFCILALFAFLWLTNTRSLQITIGLVFSLVVGLVHAVQQVHTAFFFHALSWLRIPMIIIGLALLAYTLNYFKKLGNKASCAVVILVALSALGLQTYMQTCMPNFALIFQQWLSTQALSPLQVVLSQVIYQIIYILPLLLLVFVLVFWRKSPRLMKRENVITKVARISLILTAILLIAYPNWLANFGVSLAALALAIIIAILIRKKYIAWDGI</sequence>
<keyword evidence="2" id="KW-0732">Signal</keyword>
<evidence type="ECO:0000313" key="3">
    <source>
        <dbReference type="EMBL" id="KTD24294.1"/>
    </source>
</evidence>
<feature type="transmembrane region" description="Helical" evidence="1">
    <location>
        <begin position="263"/>
        <end position="282"/>
    </location>
</feature>
<dbReference type="EMBL" id="LNYI01000010">
    <property type="protein sequence ID" value="KTD24294.1"/>
    <property type="molecule type" value="Genomic_DNA"/>
</dbReference>
<feature type="transmembrane region" description="Helical" evidence="1">
    <location>
        <begin position="312"/>
        <end position="332"/>
    </location>
</feature>
<name>A0A0W0VX79_9GAMM</name>
<feature type="transmembrane region" description="Helical" evidence="1">
    <location>
        <begin position="229"/>
        <end position="251"/>
    </location>
</feature>
<dbReference type="SUPFAM" id="SSF52833">
    <property type="entry name" value="Thioredoxin-like"/>
    <property type="match status" value="1"/>
</dbReference>
<evidence type="ECO:0000256" key="1">
    <source>
        <dbReference type="SAM" id="Phobius"/>
    </source>
</evidence>
<dbReference type="eggNOG" id="COG0695">
    <property type="taxonomic scope" value="Bacteria"/>
</dbReference>
<evidence type="ECO:0008006" key="5">
    <source>
        <dbReference type="Google" id="ProtNLM"/>
    </source>
</evidence>
<feature type="signal peptide" evidence="2">
    <location>
        <begin position="1"/>
        <end position="21"/>
    </location>
</feature>
<keyword evidence="1" id="KW-0472">Membrane</keyword>
<protein>
    <recommendedName>
        <fullName evidence="5">Thioredoxin domain-containing protein</fullName>
    </recommendedName>
</protein>